<keyword evidence="4" id="KW-1185">Reference proteome</keyword>
<keyword evidence="1" id="KW-1133">Transmembrane helix</keyword>
<dbReference type="RefSeq" id="WP_145661689.1">
    <property type="nucleotide sequence ID" value="NZ_VIWO01000001.1"/>
</dbReference>
<feature type="transmembrane region" description="Helical" evidence="1">
    <location>
        <begin position="68"/>
        <end position="88"/>
    </location>
</feature>
<dbReference type="Gene3D" id="3.60.10.10">
    <property type="entry name" value="Endonuclease/exonuclease/phosphatase"/>
    <property type="match status" value="1"/>
</dbReference>
<feature type="transmembrane region" description="Helical" evidence="1">
    <location>
        <begin position="12"/>
        <end position="30"/>
    </location>
</feature>
<dbReference type="AlphaFoldDB" id="A0A561Q2K4"/>
<keyword evidence="1" id="KW-0812">Transmembrane</keyword>
<dbReference type="PANTHER" id="PTHR14859">
    <property type="entry name" value="CALCOFLUOR WHITE HYPERSENSITIVE PROTEIN PRECURSOR"/>
    <property type="match status" value="1"/>
</dbReference>
<dbReference type="GO" id="GO:0004519">
    <property type="term" value="F:endonuclease activity"/>
    <property type="evidence" value="ECO:0007669"/>
    <property type="project" value="UniProtKB-KW"/>
</dbReference>
<feature type="domain" description="Endonuclease/exonuclease/phosphatase" evidence="2">
    <location>
        <begin position="105"/>
        <end position="350"/>
    </location>
</feature>
<dbReference type="CDD" id="cd09084">
    <property type="entry name" value="EEP-2"/>
    <property type="match status" value="1"/>
</dbReference>
<dbReference type="GO" id="GO:0006506">
    <property type="term" value="P:GPI anchor biosynthetic process"/>
    <property type="evidence" value="ECO:0007669"/>
    <property type="project" value="TreeGrafter"/>
</dbReference>
<reference evidence="3 4" key="1">
    <citation type="submission" date="2019-06" db="EMBL/GenBank/DDBJ databases">
        <title>Sorghum-associated microbial communities from plants grown in Nebraska, USA.</title>
        <authorList>
            <person name="Schachtman D."/>
        </authorList>
    </citation>
    <scope>NUCLEOTIDE SEQUENCE [LARGE SCALE GENOMIC DNA]</scope>
    <source>
        <strain evidence="3 4">1209</strain>
    </source>
</reference>
<name>A0A561Q2K4_9BACT</name>
<keyword evidence="3" id="KW-0255">Endonuclease</keyword>
<evidence type="ECO:0000313" key="4">
    <source>
        <dbReference type="Proteomes" id="UP000320811"/>
    </source>
</evidence>
<evidence type="ECO:0000313" key="3">
    <source>
        <dbReference type="EMBL" id="TWF44570.1"/>
    </source>
</evidence>
<dbReference type="InterPro" id="IPR036691">
    <property type="entry name" value="Endo/exonu/phosph_ase_sf"/>
</dbReference>
<dbReference type="InterPro" id="IPR051916">
    <property type="entry name" value="GPI-anchor_lipid_remodeler"/>
</dbReference>
<protein>
    <submittedName>
        <fullName evidence="3">Endonuclease/exonuclease/phosphatase family metal-dependent hydrolase</fullName>
    </submittedName>
</protein>
<sequence>MLIIILKRCLQWLHLLLITALLLSTWLPYLNPGRCWIIGFAGLFFPFLFLACILFIPLCWWHKNKKYLLANVITVLCGIPAALDTWGLHVFPQAVKPGSGQFTLMTYNSSSMGLRAYQSDTARIRAIYDVLEKASPDILCIQEFYTNDEREKGQHLENIRLSGRYSHHFFTQDKIHWNTWRYGIVLFSRYPIIAATAIPCGESKAGSGSTFLQADVAIASDTIRVFSVQLTSYMFNSEDYQQMKALPGKGLLYKIRHAVEKRAAQAVQLAGLMAASPYPTIVCGDFNDTPASFTYKTVSRHLQDVFLATGSGWGRTLSYLSPSLRIDYILPQPSFEIHGGQVFPVTPSEHFPVMACLSLKKH</sequence>
<evidence type="ECO:0000256" key="1">
    <source>
        <dbReference type="SAM" id="Phobius"/>
    </source>
</evidence>
<dbReference type="PANTHER" id="PTHR14859:SF15">
    <property type="entry name" value="ENDONUCLEASE_EXONUCLEASE_PHOSPHATASE DOMAIN-CONTAINING PROTEIN"/>
    <property type="match status" value="1"/>
</dbReference>
<feature type="transmembrane region" description="Helical" evidence="1">
    <location>
        <begin position="36"/>
        <end position="61"/>
    </location>
</feature>
<keyword evidence="3" id="KW-0378">Hydrolase</keyword>
<dbReference type="GO" id="GO:0004527">
    <property type="term" value="F:exonuclease activity"/>
    <property type="evidence" value="ECO:0007669"/>
    <property type="project" value="UniProtKB-KW"/>
</dbReference>
<comment type="caution">
    <text evidence="3">The sequence shown here is derived from an EMBL/GenBank/DDBJ whole genome shotgun (WGS) entry which is preliminary data.</text>
</comment>
<evidence type="ECO:0000259" key="2">
    <source>
        <dbReference type="Pfam" id="PF03372"/>
    </source>
</evidence>
<dbReference type="OrthoDB" id="635146at2"/>
<organism evidence="3 4">
    <name type="scientific">Chitinophaga polysaccharea</name>
    <dbReference type="NCBI Taxonomy" id="1293035"/>
    <lineage>
        <taxon>Bacteria</taxon>
        <taxon>Pseudomonadati</taxon>
        <taxon>Bacteroidota</taxon>
        <taxon>Chitinophagia</taxon>
        <taxon>Chitinophagales</taxon>
        <taxon>Chitinophagaceae</taxon>
        <taxon>Chitinophaga</taxon>
    </lineage>
</organism>
<dbReference type="Proteomes" id="UP000320811">
    <property type="component" value="Unassembled WGS sequence"/>
</dbReference>
<keyword evidence="3" id="KW-0540">Nuclease</keyword>
<dbReference type="GO" id="GO:0016020">
    <property type="term" value="C:membrane"/>
    <property type="evidence" value="ECO:0007669"/>
    <property type="project" value="GOC"/>
</dbReference>
<accession>A0A561Q2K4</accession>
<keyword evidence="1" id="KW-0472">Membrane</keyword>
<gene>
    <name evidence="3" type="ORF">FHW36_101490</name>
</gene>
<keyword evidence="3" id="KW-0269">Exonuclease</keyword>
<dbReference type="EMBL" id="VIWO01000001">
    <property type="protein sequence ID" value="TWF44570.1"/>
    <property type="molecule type" value="Genomic_DNA"/>
</dbReference>
<proteinExistence type="predicted"/>
<dbReference type="SUPFAM" id="SSF56219">
    <property type="entry name" value="DNase I-like"/>
    <property type="match status" value="1"/>
</dbReference>
<dbReference type="InterPro" id="IPR005135">
    <property type="entry name" value="Endo/exonuclease/phosphatase"/>
</dbReference>
<dbReference type="Pfam" id="PF03372">
    <property type="entry name" value="Exo_endo_phos"/>
    <property type="match status" value="1"/>
</dbReference>